<keyword evidence="5" id="KW-1185">Reference proteome</keyword>
<feature type="chain" id="PRO_5045426678" evidence="3">
    <location>
        <begin position="30"/>
        <end position="137"/>
    </location>
</feature>
<evidence type="ECO:0000256" key="3">
    <source>
        <dbReference type="SAM" id="SignalP"/>
    </source>
</evidence>
<dbReference type="Pfam" id="PF07012">
    <property type="entry name" value="Curlin_rpt"/>
    <property type="match status" value="1"/>
</dbReference>
<feature type="signal peptide" evidence="3">
    <location>
        <begin position="1"/>
        <end position="29"/>
    </location>
</feature>
<protein>
    <submittedName>
        <fullName evidence="4">Curlin</fullName>
    </submittedName>
</protein>
<reference evidence="4 5" key="1">
    <citation type="journal article" date="2019" name="Phytopathology">
        <title>A Novel Group of Rhizobium tumorigenes-Like Agrobacteria Associated with Crown Gall Disease of Rhododendron and Blueberry.</title>
        <authorList>
            <person name="Kuzmanovic N."/>
            <person name="Behrens P."/>
            <person name="Idczak E."/>
            <person name="Wagner S."/>
            <person name="Gotz M."/>
            <person name="Sproer C."/>
            <person name="Bunk B."/>
            <person name="Overmann J."/>
            <person name="Smalla K."/>
        </authorList>
    </citation>
    <scope>NUCLEOTIDE SEQUENCE [LARGE SCALE GENOMIC DNA]</scope>
    <source>
        <strain evidence="5">rho-6.2</strain>
    </source>
</reference>
<keyword evidence="4" id="KW-0614">Plasmid</keyword>
<geneLocation type="plasmid" evidence="4 5">
    <name>unnamed1</name>
</geneLocation>
<name>A0ABY8IP03_9HYPH</name>
<accession>A0ABY8IP03</accession>
<sequence length="137" mass="14346">MTRNVIKILTVALLAGSIGQVALSVPAYAGGQISFNLAPDNAEDSGLFSTGLRVYTLFRGLKGADIRQLGRGNVAGIAQAGRGNLGFIQQHGNGHSATLRQNGDNNAYGIFQYGRNARTDVVQDGNNGSGATFSYGW</sequence>
<reference evidence="4 5" key="2">
    <citation type="journal article" date="2023" name="MicrobiologyOpen">
        <title>Genomics of the tumorigenes clade of the family Rhizobiaceae and description of Rhizobium rhododendri sp. nov.</title>
        <authorList>
            <person name="Kuzmanovic N."/>
            <person name="diCenzo G.C."/>
            <person name="Bunk B."/>
            <person name="Sproeer C."/>
            <person name="Fruehling A."/>
            <person name="Neumann-Schaal M."/>
            <person name="Overmann J."/>
            <person name="Smalla K."/>
        </authorList>
    </citation>
    <scope>NUCLEOTIDE SEQUENCE [LARGE SCALE GENOMIC DNA]</scope>
    <source>
        <strain evidence="5">rho-6.2</strain>
        <plasmid evidence="4 5">unnamed1</plasmid>
    </source>
</reference>
<evidence type="ECO:0000256" key="2">
    <source>
        <dbReference type="ARBA" id="ARBA00022729"/>
    </source>
</evidence>
<dbReference type="InterPro" id="IPR009742">
    <property type="entry name" value="Curlin_rpt"/>
</dbReference>
<dbReference type="EMBL" id="CP117268">
    <property type="protein sequence ID" value="WFS25454.1"/>
    <property type="molecule type" value="Genomic_DNA"/>
</dbReference>
<evidence type="ECO:0000256" key="1">
    <source>
        <dbReference type="ARBA" id="ARBA00009766"/>
    </source>
</evidence>
<gene>
    <name evidence="4" type="ORF">PR018_24850</name>
</gene>
<organism evidence="4 5">
    <name type="scientific">Rhizobium rhododendri</name>
    <dbReference type="NCBI Taxonomy" id="2506430"/>
    <lineage>
        <taxon>Bacteria</taxon>
        <taxon>Pseudomonadati</taxon>
        <taxon>Pseudomonadota</taxon>
        <taxon>Alphaproteobacteria</taxon>
        <taxon>Hyphomicrobiales</taxon>
        <taxon>Rhizobiaceae</taxon>
        <taxon>Rhizobium/Agrobacterium group</taxon>
        <taxon>Rhizobium</taxon>
    </lineage>
</organism>
<evidence type="ECO:0000313" key="5">
    <source>
        <dbReference type="Proteomes" id="UP000318939"/>
    </source>
</evidence>
<keyword evidence="2 3" id="KW-0732">Signal</keyword>
<comment type="similarity">
    <text evidence="1">Belongs to the CsgA/CsgB family.</text>
</comment>
<evidence type="ECO:0000313" key="4">
    <source>
        <dbReference type="EMBL" id="WFS25454.1"/>
    </source>
</evidence>
<proteinExistence type="inferred from homology"/>
<dbReference type="Proteomes" id="UP000318939">
    <property type="component" value="Plasmid unnamed1"/>
</dbReference>
<dbReference type="RefSeq" id="WP_142832363.1">
    <property type="nucleotide sequence ID" value="NZ_CP117268.1"/>
</dbReference>